<dbReference type="Proteomes" id="UP001558652">
    <property type="component" value="Unassembled WGS sequence"/>
</dbReference>
<evidence type="ECO:0000313" key="1">
    <source>
        <dbReference type="EMBL" id="KAL1123122.1"/>
    </source>
</evidence>
<comment type="caution">
    <text evidence="1">The sequence shown here is derived from an EMBL/GenBank/DDBJ whole genome shotgun (WGS) entry which is preliminary data.</text>
</comment>
<organism evidence="1 2">
    <name type="scientific">Ranatra chinensis</name>
    <dbReference type="NCBI Taxonomy" id="642074"/>
    <lineage>
        <taxon>Eukaryota</taxon>
        <taxon>Metazoa</taxon>
        <taxon>Ecdysozoa</taxon>
        <taxon>Arthropoda</taxon>
        <taxon>Hexapoda</taxon>
        <taxon>Insecta</taxon>
        <taxon>Pterygota</taxon>
        <taxon>Neoptera</taxon>
        <taxon>Paraneoptera</taxon>
        <taxon>Hemiptera</taxon>
        <taxon>Heteroptera</taxon>
        <taxon>Panheteroptera</taxon>
        <taxon>Nepomorpha</taxon>
        <taxon>Nepidae</taxon>
        <taxon>Ranatrinae</taxon>
        <taxon>Ranatra</taxon>
    </lineage>
</organism>
<sequence>MIKGLGNMLDLRTSKGSFRHPQRFPSTINRSEVDALFKAGLLGLEYILPTSSETSRRVTQGLTICAYLGTPPAFTPQGGQNIAGETILRFSVVMRGQMKKWWQSSARLPATINLPILRGSPSLHIRLCGQDPGDEVEELEAVAGNLMERILLTDQFPTSNSKLL</sequence>
<dbReference type="EMBL" id="JBFDAA010000012">
    <property type="protein sequence ID" value="KAL1123122.1"/>
    <property type="molecule type" value="Genomic_DNA"/>
</dbReference>
<proteinExistence type="predicted"/>
<protein>
    <submittedName>
        <fullName evidence="1">Uncharacterized protein</fullName>
    </submittedName>
</protein>
<evidence type="ECO:0000313" key="2">
    <source>
        <dbReference type="Proteomes" id="UP001558652"/>
    </source>
</evidence>
<accession>A0ABD0Y7A0</accession>
<gene>
    <name evidence="1" type="ORF">AAG570_002210</name>
</gene>
<dbReference type="AlphaFoldDB" id="A0ABD0Y7A0"/>
<keyword evidence="2" id="KW-1185">Reference proteome</keyword>
<name>A0ABD0Y7A0_9HEMI</name>
<reference evidence="1 2" key="1">
    <citation type="submission" date="2024-07" db="EMBL/GenBank/DDBJ databases">
        <title>Chromosome-level genome assembly of the water stick insect Ranatra chinensis (Heteroptera: Nepidae).</title>
        <authorList>
            <person name="Liu X."/>
        </authorList>
    </citation>
    <scope>NUCLEOTIDE SEQUENCE [LARGE SCALE GENOMIC DNA]</scope>
    <source>
        <strain evidence="1">Cailab_2021Rc</strain>
        <tissue evidence="1">Muscle</tissue>
    </source>
</reference>